<feature type="region of interest" description="Disordered" evidence="1">
    <location>
        <begin position="56"/>
        <end position="117"/>
    </location>
</feature>
<keyword evidence="3" id="KW-1185">Reference proteome</keyword>
<protein>
    <recommendedName>
        <fullName evidence="4">DUF2934 domain-containing protein</fullName>
    </recommendedName>
</protein>
<dbReference type="EMBL" id="FUXL01000004">
    <property type="protein sequence ID" value="SJZ95727.1"/>
    <property type="molecule type" value="Genomic_DNA"/>
</dbReference>
<evidence type="ECO:0000313" key="3">
    <source>
        <dbReference type="Proteomes" id="UP000190135"/>
    </source>
</evidence>
<name>A0A1T4PWN9_9HYPH</name>
<dbReference type="STRING" id="1365950.SAMN05428963_104198"/>
<feature type="compositionally biased region" description="Basic and acidic residues" evidence="1">
    <location>
        <begin position="56"/>
        <end position="70"/>
    </location>
</feature>
<evidence type="ECO:0008006" key="4">
    <source>
        <dbReference type="Google" id="ProtNLM"/>
    </source>
</evidence>
<dbReference type="AlphaFoldDB" id="A0A1T4PWN9"/>
<evidence type="ECO:0000256" key="1">
    <source>
        <dbReference type="SAM" id="MobiDB-lite"/>
    </source>
</evidence>
<gene>
    <name evidence="2" type="ORF">SAMN05428963_104198</name>
</gene>
<evidence type="ECO:0000313" key="2">
    <source>
        <dbReference type="EMBL" id="SJZ95727.1"/>
    </source>
</evidence>
<proteinExistence type="predicted"/>
<accession>A0A1T4PWN9</accession>
<sequence>MNNGKDGLMATMDALPKEDEARIRAEAQKLWEGEGRPKGGADLFLDEARAIVAERDSAESARIPVEKVTDEDVEPELAVEKQGDLPGLTDQGDTPAGPRRDNAREIADELPLDDDEK</sequence>
<reference evidence="2 3" key="1">
    <citation type="submission" date="2017-02" db="EMBL/GenBank/DDBJ databases">
        <authorList>
            <person name="Peterson S.W."/>
        </authorList>
    </citation>
    <scope>NUCLEOTIDE SEQUENCE [LARGE SCALE GENOMIC DNA]</scope>
    <source>
        <strain evidence="2 3">USBA 369</strain>
    </source>
</reference>
<dbReference type="Proteomes" id="UP000190135">
    <property type="component" value="Unassembled WGS sequence"/>
</dbReference>
<feature type="compositionally biased region" description="Acidic residues" evidence="1">
    <location>
        <begin position="108"/>
        <end position="117"/>
    </location>
</feature>
<feature type="compositionally biased region" description="Basic and acidic residues" evidence="1">
    <location>
        <begin position="98"/>
        <end position="107"/>
    </location>
</feature>
<organism evidence="2 3">
    <name type="scientific">Consotaella salsifontis</name>
    <dbReference type="NCBI Taxonomy" id="1365950"/>
    <lineage>
        <taxon>Bacteria</taxon>
        <taxon>Pseudomonadati</taxon>
        <taxon>Pseudomonadota</taxon>
        <taxon>Alphaproteobacteria</taxon>
        <taxon>Hyphomicrobiales</taxon>
        <taxon>Aurantimonadaceae</taxon>
        <taxon>Consotaella</taxon>
    </lineage>
</organism>